<keyword evidence="5" id="KW-1003">Cell membrane</keyword>
<reference evidence="16 17" key="1">
    <citation type="submission" date="2024-02" db="EMBL/GenBank/DDBJ databases">
        <authorList>
            <person name="Chen Y."/>
            <person name="Shah S."/>
            <person name="Dougan E. K."/>
            <person name="Thang M."/>
            <person name="Chan C."/>
        </authorList>
    </citation>
    <scope>NUCLEOTIDE SEQUENCE [LARGE SCALE GENOMIC DNA]</scope>
</reference>
<feature type="transmembrane region" description="Helical" evidence="14">
    <location>
        <begin position="493"/>
        <end position="512"/>
    </location>
</feature>
<feature type="domain" description="Flagellar motor switch protein FliN-like C-terminal" evidence="15">
    <location>
        <begin position="49"/>
        <end position="118"/>
    </location>
</feature>
<evidence type="ECO:0000256" key="3">
    <source>
        <dbReference type="ARBA" id="ARBA00021714"/>
    </source>
</evidence>
<dbReference type="Proteomes" id="UP001642464">
    <property type="component" value="Unassembled WGS sequence"/>
</dbReference>
<accession>A0ABP0KK96</accession>
<feature type="transmembrane region" description="Helical" evidence="14">
    <location>
        <begin position="228"/>
        <end position="249"/>
    </location>
</feature>
<keyword evidence="16" id="KW-0282">Flagellum</keyword>
<keyword evidence="16" id="KW-0969">Cilium</keyword>
<evidence type="ECO:0000256" key="4">
    <source>
        <dbReference type="ARBA" id="ARBA00022448"/>
    </source>
</evidence>
<comment type="caution">
    <text evidence="16">The sequence shown here is derived from an EMBL/GenBank/DDBJ whole genome shotgun (WGS) entry which is preliminary data.</text>
</comment>
<evidence type="ECO:0000256" key="11">
    <source>
        <dbReference type="ARBA" id="ARBA00023143"/>
    </source>
</evidence>
<dbReference type="NCBIfam" id="TIGR02480">
    <property type="entry name" value="fliN"/>
    <property type="match status" value="1"/>
</dbReference>
<evidence type="ECO:0000256" key="2">
    <source>
        <dbReference type="ARBA" id="ARBA00004651"/>
    </source>
</evidence>
<evidence type="ECO:0000256" key="10">
    <source>
        <dbReference type="ARBA" id="ARBA00023136"/>
    </source>
</evidence>
<evidence type="ECO:0000256" key="13">
    <source>
        <dbReference type="SAM" id="MobiDB-lite"/>
    </source>
</evidence>
<sequence length="521" mass="56010">MIDSEPQPNEMDSVPGPSDSAAQDVEVRPVEFPSAHQTDVNGPRLHLNRLMDVSVTLTVELGRVRMPIGELLQLGRGSVIEFDRNVNEPVDILAQGVRVARGDVVVVDDRYAVRITKIESTDSAQAEALLAGTQQPSAAPPAASQDFVTLDALAGVSLTSPETTPLAPELQALNAITGLGDSGSPTAHVTQASDATSRSAAKEQQKEWAAIGGREDVTWKEGSLLDGWAWNAMGATIVVIGFALATIYVSAGRMKTLAPAHHRQEPASSIKILAEHALPYRSKLLLVSAADELTSHMEDSQAFNALLESEGFNSLAPQVQVALFLGGMVLLSSALVTMTAFTRIVIVLSFVRRALATQEIPPTPVSLGLSIFLTLFVMGPTLEEIESQAVVPYLQEQIDGGEAWSRGSQTLKRFMIAQTRKEELALFVELADVDALETPLDTPMRILVPAFVISELKTAFIMGFCLYSPFLLVDIVISVVLMSLGMMMMPPVVVSAPFKLLLFILVDGWQLVTKALSLSFG</sequence>
<evidence type="ECO:0000256" key="6">
    <source>
        <dbReference type="ARBA" id="ARBA00022692"/>
    </source>
</evidence>
<keyword evidence="11" id="KW-0975">Bacterial flagellum</keyword>
<evidence type="ECO:0000259" key="15">
    <source>
        <dbReference type="Pfam" id="PF01052"/>
    </source>
</evidence>
<keyword evidence="6 14" id="KW-0812">Transmembrane</keyword>
<dbReference type="Pfam" id="PF00813">
    <property type="entry name" value="FliP"/>
    <property type="match status" value="1"/>
</dbReference>
<evidence type="ECO:0000256" key="7">
    <source>
        <dbReference type="ARBA" id="ARBA00022795"/>
    </source>
</evidence>
<feature type="transmembrane region" description="Helical" evidence="14">
    <location>
        <begin position="321"/>
        <end position="351"/>
    </location>
</feature>
<dbReference type="PANTHER" id="PTHR30587">
    <property type="entry name" value="FLAGELLAR BIOSYNTHETIC PROTEIN FLIP"/>
    <property type="match status" value="1"/>
</dbReference>
<dbReference type="PROSITE" id="PS01061">
    <property type="entry name" value="FLIP_2"/>
    <property type="match status" value="1"/>
</dbReference>
<dbReference type="SUPFAM" id="SSF101801">
    <property type="entry name" value="Surface presentation of antigens (SPOA)"/>
    <property type="match status" value="1"/>
</dbReference>
<evidence type="ECO:0000256" key="8">
    <source>
        <dbReference type="ARBA" id="ARBA00022927"/>
    </source>
</evidence>
<name>A0ABP0KK96_9DINO</name>
<dbReference type="EMBL" id="CAXAMM010011817">
    <property type="protein sequence ID" value="CAK9027113.1"/>
    <property type="molecule type" value="Genomic_DNA"/>
</dbReference>
<dbReference type="PRINTS" id="PR01302">
    <property type="entry name" value="TYPE3IMPPROT"/>
</dbReference>
<evidence type="ECO:0000256" key="1">
    <source>
        <dbReference type="ARBA" id="ARBA00004117"/>
    </source>
</evidence>
<keyword evidence="10 14" id="KW-0472">Membrane</keyword>
<evidence type="ECO:0000256" key="5">
    <source>
        <dbReference type="ARBA" id="ARBA00022475"/>
    </source>
</evidence>
<keyword evidence="4" id="KW-0813">Transport</keyword>
<keyword evidence="16" id="KW-0966">Cell projection</keyword>
<dbReference type="Gene3D" id="2.30.330.10">
    <property type="entry name" value="SpoA-like"/>
    <property type="match status" value="1"/>
</dbReference>
<keyword evidence="9 14" id="KW-1133">Transmembrane helix</keyword>
<gene>
    <name evidence="16" type="ORF">SCF082_LOCUS17775</name>
</gene>
<protein>
    <recommendedName>
        <fullName evidence="3">Flagellar biosynthetic protein FliP</fullName>
    </recommendedName>
</protein>
<dbReference type="InterPro" id="IPR001543">
    <property type="entry name" value="FliN-like_C"/>
</dbReference>
<proteinExistence type="predicted"/>
<keyword evidence="7" id="KW-1005">Bacterial flagellum biogenesis</keyword>
<evidence type="ECO:0000313" key="17">
    <source>
        <dbReference type="Proteomes" id="UP001642464"/>
    </source>
</evidence>
<dbReference type="InterPro" id="IPR012826">
    <property type="entry name" value="FliN"/>
</dbReference>
<evidence type="ECO:0000313" key="16">
    <source>
        <dbReference type="EMBL" id="CAK9027113.1"/>
    </source>
</evidence>
<organism evidence="16 17">
    <name type="scientific">Durusdinium trenchii</name>
    <dbReference type="NCBI Taxonomy" id="1381693"/>
    <lineage>
        <taxon>Eukaryota</taxon>
        <taxon>Sar</taxon>
        <taxon>Alveolata</taxon>
        <taxon>Dinophyceae</taxon>
        <taxon>Suessiales</taxon>
        <taxon>Symbiodiniaceae</taxon>
        <taxon>Durusdinium</taxon>
    </lineage>
</organism>
<dbReference type="NCBIfam" id="TIGR01103">
    <property type="entry name" value="fliP"/>
    <property type="match status" value="1"/>
</dbReference>
<dbReference type="PANTHER" id="PTHR30587:SF0">
    <property type="entry name" value="FLAGELLAR BIOSYNTHETIC PROTEIN FLIP"/>
    <property type="match status" value="1"/>
</dbReference>
<dbReference type="InterPro" id="IPR005837">
    <property type="entry name" value="FliP"/>
</dbReference>
<feature type="region of interest" description="Disordered" evidence="13">
    <location>
        <begin position="1"/>
        <end position="22"/>
    </location>
</feature>
<keyword evidence="17" id="KW-1185">Reference proteome</keyword>
<evidence type="ECO:0000256" key="9">
    <source>
        <dbReference type="ARBA" id="ARBA00022989"/>
    </source>
</evidence>
<evidence type="ECO:0000256" key="14">
    <source>
        <dbReference type="SAM" id="Phobius"/>
    </source>
</evidence>
<evidence type="ECO:0000256" key="12">
    <source>
        <dbReference type="ARBA" id="ARBA00023225"/>
    </source>
</evidence>
<dbReference type="InterPro" id="IPR005838">
    <property type="entry name" value="T3SS_IM_P"/>
</dbReference>
<dbReference type="InterPro" id="IPR036429">
    <property type="entry name" value="SpoA-like_sf"/>
</dbReference>
<keyword evidence="8" id="KW-0653">Protein transport</keyword>
<keyword evidence="12" id="KW-1006">Bacterial flagellum protein export</keyword>
<dbReference type="Pfam" id="PF01052">
    <property type="entry name" value="FliMN_C"/>
    <property type="match status" value="1"/>
</dbReference>
<feature type="transmembrane region" description="Helical" evidence="14">
    <location>
        <begin position="459"/>
        <end position="481"/>
    </location>
</feature>
<comment type="subcellular location">
    <subcellularLocation>
        <location evidence="1">Bacterial flagellum basal body</location>
    </subcellularLocation>
    <subcellularLocation>
        <location evidence="2">Cell membrane</location>
        <topology evidence="2">Multi-pass membrane protein</topology>
    </subcellularLocation>
</comment>